<dbReference type="EC" id="3.2.1.22" evidence="2"/>
<evidence type="ECO:0000256" key="4">
    <source>
        <dbReference type="ARBA" id="ARBA00023295"/>
    </source>
</evidence>
<organism evidence="6 7">
    <name type="scientific">Linnemannia hyalina</name>
    <dbReference type="NCBI Taxonomy" id="64524"/>
    <lineage>
        <taxon>Eukaryota</taxon>
        <taxon>Fungi</taxon>
        <taxon>Fungi incertae sedis</taxon>
        <taxon>Mucoromycota</taxon>
        <taxon>Mortierellomycotina</taxon>
        <taxon>Mortierellomycetes</taxon>
        <taxon>Mortierellales</taxon>
        <taxon>Mortierellaceae</taxon>
        <taxon>Linnemannia</taxon>
    </lineage>
</organism>
<feature type="compositionally biased region" description="Low complexity" evidence="5">
    <location>
        <begin position="1013"/>
        <end position="1043"/>
    </location>
</feature>
<protein>
    <recommendedName>
        <fullName evidence="2">alpha-galactosidase</fullName>
        <ecNumber evidence="2">3.2.1.22</ecNumber>
    </recommendedName>
</protein>
<dbReference type="PANTHER" id="PTHR43053">
    <property type="entry name" value="GLYCOSIDASE FAMILY 31"/>
    <property type="match status" value="1"/>
</dbReference>
<dbReference type="Gene3D" id="3.20.20.70">
    <property type="entry name" value="Aldolase class I"/>
    <property type="match status" value="1"/>
</dbReference>
<keyword evidence="3" id="KW-0378">Hydrolase</keyword>
<feature type="region of interest" description="Disordered" evidence="5">
    <location>
        <begin position="130"/>
        <end position="152"/>
    </location>
</feature>
<dbReference type="InterPro" id="IPR017853">
    <property type="entry name" value="GH"/>
</dbReference>
<feature type="compositionally biased region" description="Polar residues" evidence="5">
    <location>
        <begin position="317"/>
        <end position="331"/>
    </location>
</feature>
<feature type="region of interest" description="Disordered" evidence="5">
    <location>
        <begin position="572"/>
        <end position="599"/>
    </location>
</feature>
<feature type="region of interest" description="Disordered" evidence="5">
    <location>
        <begin position="43"/>
        <end position="87"/>
    </location>
</feature>
<evidence type="ECO:0000313" key="6">
    <source>
        <dbReference type="EMBL" id="KAG9067575.1"/>
    </source>
</evidence>
<keyword evidence="7" id="KW-1185">Reference proteome</keyword>
<dbReference type="AlphaFoldDB" id="A0A9P7XUG7"/>
<comment type="catalytic activity">
    <reaction evidence="1">
        <text>Hydrolysis of terminal, non-reducing alpha-D-galactose residues in alpha-D-galactosides, including galactose oligosaccharides, galactomannans and galactolipids.</text>
        <dbReference type="EC" id="3.2.1.22"/>
    </reaction>
</comment>
<sequence>MTEHLHLPAGPWTSEEIFRAISTHPLEIKTAYSVLVAPPAPITPLQSPPSSSSSSRTPPASSSSNRSLSSAATPPPGPPRRREVQQRVTLRENETKTLYLTQAFSQHFTDIESAHNAALLNAQQYQHRQLRSLSSRTRSKSGSGPDLTLLPVAPPPASLVTLQVSSSTTRLSERSAVRTIELSITPSLDAADTHISDVITLKSLTARHIRLPLEGKSALANGYQSWSTSYLGADETTVFENPNWLYHELTKLASGSDRHIFEYPAAKGMLHSNVVTTLRDKCLDPNRIPPSPAVANAAAASALKAAINPLSVKSPATPASTPLTSRNSTLNGKAAVTNNSSTGSSTGPPTSGNSTKAHDTKKDDVEEKREFEPRPEELVLLGSLSEDKAYSYFLMDTNRDSLTILQDCKGKKLKANGEKWVMKTFITWDTKDTAVWDAYAATWTSHLGDRRAIRNSLTHQLSGWTSWYLHYENINEQIIHQNLEHYASTSSHHEHHARLEHVHGGKREWPGKVFQIDDGYTTVGDWLDYDRSKFPGGMEAIARAIREKGLTPGIWLAPFLVSKKSKIARDKPHWLAQQPWPPTSNRRDGTSNDGDDSDDDLSGLGCCGGGINTGRPGSSRPVHAHPAFSVGAYLLDLENPEVREYLANVFRVIVQEWGFKMLKLDFLFGAALLARNGKTRGQLMYEAMQMVRDWAGPDTILLGCGVPLGASFNLVDFCRIGSDVGPEWDTMQRYFHDREYISCKNSLTSTLSRWALSGRFFGNDPDVYFIRDWKMGLNITERRTLILLNHLLGHLVFTSDYMDPTKLNDDQKRVLDSFFPWPSTPGSIDHPSTHSIHPLDPPKIIRVLQPNPTVKDLYLIQVAHNSKTYIIATNLSTKRQTVHLSALDQIIIRESPPPPLHLLPTSPQTSARTGGASKHSLFGNSTASLLSSSSTFLLFTPLTTSTYFQTETGQFGSAAAAYSLDPHESCVFLRVLDNYNQLCTSATTSTIPIPPRENLSVIEILDIQDPLPSHTHNNNNTNNTSHAHSTSTASTTTITTTTTEQEEHHRKHILQKAGSLYTSHKHLFPAHPQVHILATSGGHILPTSEIEALSFVNPQNPDIHELSIKWRGNFFPRRVTLWLAWKVNHDHPNKYHKRPWLVNGVQAPITNILQGTGLQVASVTLNV</sequence>
<dbReference type="GO" id="GO:0016052">
    <property type="term" value="P:carbohydrate catabolic process"/>
    <property type="evidence" value="ECO:0007669"/>
    <property type="project" value="InterPro"/>
</dbReference>
<feature type="compositionally biased region" description="Low complexity" evidence="5">
    <location>
        <begin position="130"/>
        <end position="151"/>
    </location>
</feature>
<dbReference type="InterPro" id="IPR050985">
    <property type="entry name" value="Alpha-glycosidase_related"/>
</dbReference>
<reference evidence="6" key="1">
    <citation type="submission" date="2021-06" db="EMBL/GenBank/DDBJ databases">
        <title>Genome Sequence of Mortierella hyaline Strain SCG-10, a Cold-Adapted, Nitrate-Reducing Fungus Isolated from Soil in Minnesota, USA.</title>
        <authorList>
            <person name="Aldossari N."/>
        </authorList>
    </citation>
    <scope>NUCLEOTIDE SEQUENCE</scope>
    <source>
        <strain evidence="6">SCG-10</strain>
    </source>
</reference>
<dbReference type="CDD" id="cd14791">
    <property type="entry name" value="GH36"/>
    <property type="match status" value="1"/>
</dbReference>
<accession>A0A9P7XUG7</accession>
<evidence type="ECO:0000313" key="7">
    <source>
        <dbReference type="Proteomes" id="UP000707451"/>
    </source>
</evidence>
<keyword evidence="4" id="KW-0326">Glycosidase</keyword>
<dbReference type="PANTHER" id="PTHR43053:SF3">
    <property type="entry name" value="ALPHA-GALACTOSIDASE C-RELATED"/>
    <property type="match status" value="1"/>
</dbReference>
<evidence type="ECO:0000256" key="1">
    <source>
        <dbReference type="ARBA" id="ARBA00001255"/>
    </source>
</evidence>
<dbReference type="SUPFAM" id="SSF51445">
    <property type="entry name" value="(Trans)glycosidases"/>
    <property type="match status" value="1"/>
</dbReference>
<dbReference type="Proteomes" id="UP000707451">
    <property type="component" value="Unassembled WGS sequence"/>
</dbReference>
<feature type="region of interest" description="Disordered" evidence="5">
    <location>
        <begin position="312"/>
        <end position="374"/>
    </location>
</feature>
<gene>
    <name evidence="6" type="ORF">KI688_012360</name>
</gene>
<dbReference type="InterPro" id="IPR013785">
    <property type="entry name" value="Aldolase_TIM"/>
</dbReference>
<name>A0A9P7XUG7_9FUNG</name>
<dbReference type="OrthoDB" id="5795902at2759"/>
<dbReference type="EMBL" id="JAHRHY010000008">
    <property type="protein sequence ID" value="KAG9067575.1"/>
    <property type="molecule type" value="Genomic_DNA"/>
</dbReference>
<proteinExistence type="predicted"/>
<feature type="compositionally biased region" description="Low complexity" evidence="5">
    <location>
        <begin position="337"/>
        <end position="355"/>
    </location>
</feature>
<dbReference type="Pfam" id="PF02065">
    <property type="entry name" value="Melibiase"/>
    <property type="match status" value="1"/>
</dbReference>
<evidence type="ECO:0000256" key="5">
    <source>
        <dbReference type="SAM" id="MobiDB-lite"/>
    </source>
</evidence>
<dbReference type="GO" id="GO:0004557">
    <property type="term" value="F:alpha-galactosidase activity"/>
    <property type="evidence" value="ECO:0007669"/>
    <property type="project" value="UniProtKB-EC"/>
</dbReference>
<evidence type="ECO:0000256" key="2">
    <source>
        <dbReference type="ARBA" id="ARBA00012755"/>
    </source>
</evidence>
<feature type="region of interest" description="Disordered" evidence="5">
    <location>
        <begin position="1012"/>
        <end position="1047"/>
    </location>
</feature>
<comment type="caution">
    <text evidence="6">The sequence shown here is derived from an EMBL/GenBank/DDBJ whole genome shotgun (WGS) entry which is preliminary data.</text>
</comment>
<feature type="compositionally biased region" description="Low complexity" evidence="5">
    <location>
        <begin position="43"/>
        <end position="72"/>
    </location>
</feature>
<dbReference type="InterPro" id="IPR002252">
    <property type="entry name" value="Glyco_hydro_36"/>
</dbReference>
<feature type="compositionally biased region" description="Basic and acidic residues" evidence="5">
    <location>
        <begin position="356"/>
        <end position="374"/>
    </location>
</feature>
<evidence type="ECO:0000256" key="3">
    <source>
        <dbReference type="ARBA" id="ARBA00022801"/>
    </source>
</evidence>